<accession>A0ABN9ERX1</accession>
<protein>
    <submittedName>
        <fullName evidence="1">Uncharacterized protein</fullName>
    </submittedName>
</protein>
<dbReference type="Proteomes" id="UP001162483">
    <property type="component" value="Unassembled WGS sequence"/>
</dbReference>
<proteinExistence type="predicted"/>
<sequence length="178" mass="18847">SGNRQQPTTGQGPRGLNGTLAVEAGHSTAPTQLSRVIGFTGTQQVAMAQALRGTTGSYTLGMPSGHGWSVHTQRGGSEHGWSVHTSGTVQDTGGQCTQQEQFRTRVVSAHSGDSSGHGWSVRTTGTVQDTGGQCAQQEQFRTRGGQCTQQEQFRTQVVSAHNRNSSGHRWSVRTTGTV</sequence>
<evidence type="ECO:0000313" key="1">
    <source>
        <dbReference type="EMBL" id="CAI9587488.1"/>
    </source>
</evidence>
<dbReference type="EMBL" id="CATNWA010015852">
    <property type="protein sequence ID" value="CAI9587488.1"/>
    <property type="molecule type" value="Genomic_DNA"/>
</dbReference>
<feature type="non-terminal residue" evidence="1">
    <location>
        <position position="178"/>
    </location>
</feature>
<comment type="caution">
    <text evidence="1">The sequence shown here is derived from an EMBL/GenBank/DDBJ whole genome shotgun (WGS) entry which is preliminary data.</text>
</comment>
<keyword evidence="2" id="KW-1185">Reference proteome</keyword>
<evidence type="ECO:0000313" key="2">
    <source>
        <dbReference type="Proteomes" id="UP001162483"/>
    </source>
</evidence>
<name>A0ABN9ERX1_9NEOB</name>
<reference evidence="1" key="1">
    <citation type="submission" date="2023-05" db="EMBL/GenBank/DDBJ databases">
        <authorList>
            <person name="Stuckert A."/>
        </authorList>
    </citation>
    <scope>NUCLEOTIDE SEQUENCE</scope>
</reference>
<gene>
    <name evidence="1" type="ORF">SPARVUS_LOCUS10571690</name>
</gene>
<feature type="non-terminal residue" evidence="1">
    <location>
        <position position="1"/>
    </location>
</feature>
<organism evidence="1 2">
    <name type="scientific">Staurois parvus</name>
    <dbReference type="NCBI Taxonomy" id="386267"/>
    <lineage>
        <taxon>Eukaryota</taxon>
        <taxon>Metazoa</taxon>
        <taxon>Chordata</taxon>
        <taxon>Craniata</taxon>
        <taxon>Vertebrata</taxon>
        <taxon>Euteleostomi</taxon>
        <taxon>Amphibia</taxon>
        <taxon>Batrachia</taxon>
        <taxon>Anura</taxon>
        <taxon>Neobatrachia</taxon>
        <taxon>Ranoidea</taxon>
        <taxon>Ranidae</taxon>
        <taxon>Staurois</taxon>
    </lineage>
</organism>